<proteinExistence type="predicted"/>
<reference evidence="1" key="1">
    <citation type="submission" date="2023-09" db="UniProtKB">
        <authorList>
            <consortium name="Ensembl"/>
        </authorList>
    </citation>
    <scope>IDENTIFICATION</scope>
</reference>
<organism evidence="1">
    <name type="scientific">Castor canadensis</name>
    <name type="common">American beaver</name>
    <dbReference type="NCBI Taxonomy" id="51338"/>
    <lineage>
        <taxon>Eukaryota</taxon>
        <taxon>Metazoa</taxon>
        <taxon>Chordata</taxon>
        <taxon>Craniata</taxon>
        <taxon>Vertebrata</taxon>
        <taxon>Euteleostomi</taxon>
        <taxon>Mammalia</taxon>
        <taxon>Eutheria</taxon>
        <taxon>Euarchontoglires</taxon>
        <taxon>Glires</taxon>
        <taxon>Rodentia</taxon>
        <taxon>Castorimorpha</taxon>
        <taxon>Castoridae</taxon>
        <taxon>Castor</taxon>
    </lineage>
</organism>
<sequence length="86" mass="10058">MAGSSSPWSAPRAVLNILEINKKLCLQLEEKKQQFRDLKEKFLISEATVYSLANQLWKYSKFCRFIVTQVINEHLFSLCEMKCLQT</sequence>
<evidence type="ECO:0000313" key="1">
    <source>
        <dbReference type="Ensembl" id="ENSCCNP00000029837.1"/>
    </source>
</evidence>
<dbReference type="AlphaFoldDB" id="A0A8C0ZYV6"/>
<name>A0A8C0ZYV6_CASCN</name>
<accession>A0A8C0ZYV6</accession>
<protein>
    <submittedName>
        <fullName evidence="1">Uncharacterized protein</fullName>
    </submittedName>
</protein>
<dbReference type="Ensembl" id="ENSCCNT00000037623.1">
    <property type="protein sequence ID" value="ENSCCNP00000029837.1"/>
    <property type="gene ID" value="ENSCCNG00000028617.1"/>
</dbReference>